<dbReference type="Proteomes" id="UP000801492">
    <property type="component" value="Unassembled WGS sequence"/>
</dbReference>
<dbReference type="PANTHER" id="PTHR46409:SF1">
    <property type="entry name" value="HTH PSQ-TYPE DOMAIN-CONTAINING PROTEIN"/>
    <property type="match status" value="1"/>
</dbReference>
<organism evidence="1 2">
    <name type="scientific">Ignelater luminosus</name>
    <name type="common">Cucubano</name>
    <name type="synonym">Pyrophorus luminosus</name>
    <dbReference type="NCBI Taxonomy" id="2038154"/>
    <lineage>
        <taxon>Eukaryota</taxon>
        <taxon>Metazoa</taxon>
        <taxon>Ecdysozoa</taxon>
        <taxon>Arthropoda</taxon>
        <taxon>Hexapoda</taxon>
        <taxon>Insecta</taxon>
        <taxon>Pterygota</taxon>
        <taxon>Neoptera</taxon>
        <taxon>Endopterygota</taxon>
        <taxon>Coleoptera</taxon>
        <taxon>Polyphaga</taxon>
        <taxon>Elateriformia</taxon>
        <taxon>Elateroidea</taxon>
        <taxon>Elateridae</taxon>
        <taxon>Agrypninae</taxon>
        <taxon>Pyrophorini</taxon>
        <taxon>Ignelater</taxon>
    </lineage>
</organism>
<evidence type="ECO:0000313" key="2">
    <source>
        <dbReference type="Proteomes" id="UP000801492"/>
    </source>
</evidence>
<keyword evidence="2" id="KW-1185">Reference proteome</keyword>
<gene>
    <name evidence="1" type="ORF">ILUMI_13267</name>
</gene>
<proteinExistence type="predicted"/>
<protein>
    <submittedName>
        <fullName evidence="1">Uncharacterized protein</fullName>
    </submittedName>
</protein>
<reference evidence="1" key="1">
    <citation type="submission" date="2019-08" db="EMBL/GenBank/DDBJ databases">
        <title>The genome of the North American firefly Photinus pyralis.</title>
        <authorList>
            <consortium name="Photinus pyralis genome working group"/>
            <person name="Fallon T.R."/>
            <person name="Sander Lower S.E."/>
            <person name="Weng J.-K."/>
        </authorList>
    </citation>
    <scope>NUCLEOTIDE SEQUENCE</scope>
    <source>
        <strain evidence="1">TRF0915ILg1</strain>
        <tissue evidence="1">Whole body</tissue>
    </source>
</reference>
<name>A0A8K0G5Z6_IGNLU</name>
<sequence>MNREIKELDYRSLLHIPQQRKEDHIRYYKVLNINFNATDFVELIAWQFYKLIESPLLANLSDEDLPNMVQNPTIKEIAKYHCHTQAVKRSIKLVTEASMAVCGETNRDGFI</sequence>
<dbReference type="PANTHER" id="PTHR46409">
    <property type="entry name" value="HTH PSQ-TYPE DOMAIN-CONTAINING PROTEIN"/>
    <property type="match status" value="1"/>
</dbReference>
<dbReference type="OrthoDB" id="6771835at2759"/>
<accession>A0A8K0G5Z6</accession>
<comment type="caution">
    <text evidence="1">The sequence shown here is derived from an EMBL/GenBank/DDBJ whole genome shotgun (WGS) entry which is preliminary data.</text>
</comment>
<evidence type="ECO:0000313" key="1">
    <source>
        <dbReference type="EMBL" id="KAF2892905.1"/>
    </source>
</evidence>
<dbReference type="AlphaFoldDB" id="A0A8K0G5Z6"/>
<dbReference type="EMBL" id="VTPC01008373">
    <property type="protein sequence ID" value="KAF2892905.1"/>
    <property type="molecule type" value="Genomic_DNA"/>
</dbReference>